<dbReference type="PROSITE" id="PS50994">
    <property type="entry name" value="INTEGRASE"/>
    <property type="match status" value="1"/>
</dbReference>
<dbReference type="InterPro" id="IPR056924">
    <property type="entry name" value="SH3_Tf2-1"/>
</dbReference>
<evidence type="ECO:0000259" key="14">
    <source>
        <dbReference type="PROSITE" id="PS50994"/>
    </source>
</evidence>
<keyword evidence="4" id="KW-0255">Endonuclease</keyword>
<dbReference type="SUPFAM" id="SSF50630">
    <property type="entry name" value="Acid proteases"/>
    <property type="match status" value="1"/>
</dbReference>
<dbReference type="InterPro" id="IPR001584">
    <property type="entry name" value="Integrase_cat-core"/>
</dbReference>
<dbReference type="Pfam" id="PF24626">
    <property type="entry name" value="SH3_Tf2-1"/>
    <property type="match status" value="1"/>
</dbReference>
<accession>A0ABQ4XRX4</accession>
<dbReference type="PROSITE" id="PS50158">
    <property type="entry name" value="ZF_CCHC"/>
    <property type="match status" value="1"/>
</dbReference>
<evidence type="ECO:0000256" key="9">
    <source>
        <dbReference type="ARBA" id="ARBA00022918"/>
    </source>
</evidence>
<evidence type="ECO:0000256" key="10">
    <source>
        <dbReference type="ARBA" id="ARBA00023268"/>
    </source>
</evidence>
<protein>
    <submittedName>
        <fullName evidence="15">Reverse transcriptase domain-containing protein</fullName>
    </submittedName>
</protein>
<dbReference type="InterPro" id="IPR021109">
    <property type="entry name" value="Peptidase_aspartic_dom_sf"/>
</dbReference>
<evidence type="ECO:0000256" key="3">
    <source>
        <dbReference type="ARBA" id="ARBA00022722"/>
    </source>
</evidence>
<evidence type="ECO:0000256" key="11">
    <source>
        <dbReference type="PROSITE-ProRule" id="PRU00047"/>
    </source>
</evidence>
<feature type="region of interest" description="Disordered" evidence="12">
    <location>
        <begin position="203"/>
        <end position="223"/>
    </location>
</feature>
<evidence type="ECO:0000256" key="5">
    <source>
        <dbReference type="ARBA" id="ARBA00022801"/>
    </source>
</evidence>
<gene>
    <name evidence="15" type="ORF">Tco_0682136</name>
</gene>
<dbReference type="Proteomes" id="UP001151760">
    <property type="component" value="Unassembled WGS sequence"/>
</dbReference>
<feature type="compositionally biased region" description="Basic and acidic residues" evidence="12">
    <location>
        <begin position="122"/>
        <end position="133"/>
    </location>
</feature>
<feature type="domain" description="Integrase catalytic" evidence="14">
    <location>
        <begin position="773"/>
        <end position="863"/>
    </location>
</feature>
<keyword evidence="16" id="KW-1185">Reference proteome</keyword>
<keyword evidence="11" id="KW-0862">Zinc</keyword>
<keyword evidence="1" id="KW-0808">Transferase</keyword>
<proteinExistence type="predicted"/>
<dbReference type="EMBL" id="BQNB010009727">
    <property type="protein sequence ID" value="GJS67572.1"/>
    <property type="molecule type" value="Genomic_DNA"/>
</dbReference>
<sequence length="1174" mass="134482">METVFHISNCPEKYQVKYATYTLLNSALTWWNSYKRTIGIEDAYAKSWTKLIKLMTEELVLLCTRMVQNEEDKVERFVGGLPDNIQGNVIAAEPTKLQDAIRISNNLMDQKLKGYARSVENKRRLENNPRDNRGQQPVFKRQNVGGQNVARAYTAGNNEKKGYVGSLPYCNKCKLHHAGPCIMRCGNCKRVGHMTRDCKLRNQNRRNKTANKNGNRTENQTGGNEATTRAYAIGGGGANLDSNVVTGTFLLNNCYASMLFDSGADRSFMSSTFSALLDVSPSTLDTSYGVELADGRISETNVILRGCTLGLLGHSFNIDLMPIELGSFDVIVSMDWLAKYHALIVCDKKVVRIPYGDEVLIIRGDDCDGRITSKKTEDKSEEKRLEDMPIVWEFPEVFPEDLPGLPPARQVEFQISLVPGAAPVARDPYRLAPDEMQELSTQLQELSKKGCIRPSSSPWGAPVFECVSTTIDMRSGYHQLRVREEDIPKTAFRTRYGHYEFQVMSFGLTNASSVFMDLMNQSKKEHEGHLKLIMRLLRKEELYAKFSKCEFWLSKVQFLGHVIDSEGIHVDPAKIESIKDCVPMTKLTQKSIKFDWGEMTEAAFQLLKQKLCSAPILALPEGSKNFVVYRDASHKGLGAVLMQKEKVIAYASRQLKCVVFTNHKSLQHNLDQKELNKRQRQWLELLSDYDCEIRYHPGKANAILSAQSKARKEENFINEDLHGMINKLESVRRNISLNIEFDSVPEKLYGGPTLKQNAPMSQCLTLPGLSEDDNVREVDKTYYLKETLNKALGTRLNMSTAYHPQADGQSKRTIQTLEDMLRACVLDFGKGWDKHLPLVEFSYNNSYYASIKAAPFEAFYGRKYRLPICWAEYQAARDRQKSYADVRQKPLDFEVRDKVMLKVSPCKGVIRFEQLSRVHSTFHISNLKKCMSDEPLVIPLDEIQIDNKIYFIEEPVEIMDREVKRLKQICILIFKVRWNSRRGPEFTWEHEDQMQKTYPHLFPNFAPMADATSYADIRRKPLEFQVGYKVMLKVSPWKEVIRFGKRGKLNPRYIGPFKIIAKVGTIAYRLELPEQLSKVHSTFHVLNLKKCMSDNPLAIPLDEIQVDDKLHFIEEPIEIIDCEVKRLKQSHIPVVKVRWNSRRGPEFTWEHEDQMQKKYPHLFANPEPTPNATS</sequence>
<organism evidence="15 16">
    <name type="scientific">Tanacetum coccineum</name>
    <dbReference type="NCBI Taxonomy" id="301880"/>
    <lineage>
        <taxon>Eukaryota</taxon>
        <taxon>Viridiplantae</taxon>
        <taxon>Streptophyta</taxon>
        <taxon>Embryophyta</taxon>
        <taxon>Tracheophyta</taxon>
        <taxon>Spermatophyta</taxon>
        <taxon>Magnoliopsida</taxon>
        <taxon>eudicotyledons</taxon>
        <taxon>Gunneridae</taxon>
        <taxon>Pentapetalae</taxon>
        <taxon>asterids</taxon>
        <taxon>campanulids</taxon>
        <taxon>Asterales</taxon>
        <taxon>Asteraceae</taxon>
        <taxon>Asteroideae</taxon>
        <taxon>Anthemideae</taxon>
        <taxon>Anthemidinae</taxon>
        <taxon>Tanacetum</taxon>
    </lineage>
</organism>
<evidence type="ECO:0000256" key="4">
    <source>
        <dbReference type="ARBA" id="ARBA00022759"/>
    </source>
</evidence>
<keyword evidence="6" id="KW-0460">Magnesium</keyword>
<dbReference type="InterPro" id="IPR043502">
    <property type="entry name" value="DNA/RNA_pol_sf"/>
</dbReference>
<keyword evidence="5" id="KW-0378">Hydrolase</keyword>
<dbReference type="InterPro" id="IPR001969">
    <property type="entry name" value="Aspartic_peptidase_AS"/>
</dbReference>
<dbReference type="Gene3D" id="2.40.70.10">
    <property type="entry name" value="Acid Proteases"/>
    <property type="match status" value="1"/>
</dbReference>
<keyword evidence="11" id="KW-0479">Metal-binding</keyword>
<evidence type="ECO:0000256" key="8">
    <source>
        <dbReference type="ARBA" id="ARBA00022908"/>
    </source>
</evidence>
<dbReference type="InterPro" id="IPR036397">
    <property type="entry name" value="RNaseH_sf"/>
</dbReference>
<evidence type="ECO:0000256" key="6">
    <source>
        <dbReference type="ARBA" id="ARBA00022842"/>
    </source>
</evidence>
<evidence type="ECO:0000256" key="1">
    <source>
        <dbReference type="ARBA" id="ARBA00022679"/>
    </source>
</evidence>
<dbReference type="InterPro" id="IPR050951">
    <property type="entry name" value="Retrovirus_Pol_polyprotein"/>
</dbReference>
<dbReference type="InterPro" id="IPR012337">
    <property type="entry name" value="RNaseH-like_sf"/>
</dbReference>
<dbReference type="Gene3D" id="3.30.420.10">
    <property type="entry name" value="Ribonuclease H-like superfamily/Ribonuclease H"/>
    <property type="match status" value="1"/>
</dbReference>
<keyword evidence="2" id="KW-0548">Nucleotidyltransferase</keyword>
<keyword evidence="3" id="KW-0540">Nuclease</keyword>
<dbReference type="InterPro" id="IPR041577">
    <property type="entry name" value="RT_RNaseH_2"/>
</dbReference>
<reference evidence="15" key="2">
    <citation type="submission" date="2022-01" db="EMBL/GenBank/DDBJ databases">
        <authorList>
            <person name="Yamashiro T."/>
            <person name="Shiraishi A."/>
            <person name="Satake H."/>
            <person name="Nakayama K."/>
        </authorList>
    </citation>
    <scope>NUCLEOTIDE SEQUENCE</scope>
</reference>
<dbReference type="CDD" id="cd01647">
    <property type="entry name" value="RT_LTR"/>
    <property type="match status" value="1"/>
</dbReference>
<dbReference type="InterPro" id="IPR001878">
    <property type="entry name" value="Znf_CCHC"/>
</dbReference>
<keyword evidence="8" id="KW-0229">DNA integration</keyword>
<keyword evidence="9 15" id="KW-0695">RNA-directed DNA polymerase</keyword>
<feature type="region of interest" description="Disordered" evidence="12">
    <location>
        <begin position="122"/>
        <end position="146"/>
    </location>
</feature>
<evidence type="ECO:0000256" key="12">
    <source>
        <dbReference type="SAM" id="MobiDB-lite"/>
    </source>
</evidence>
<evidence type="ECO:0000313" key="15">
    <source>
        <dbReference type="EMBL" id="GJS67572.1"/>
    </source>
</evidence>
<dbReference type="Pfam" id="PF17919">
    <property type="entry name" value="RT_RNaseH_2"/>
    <property type="match status" value="1"/>
</dbReference>
<dbReference type="InterPro" id="IPR043128">
    <property type="entry name" value="Rev_trsase/Diguanyl_cyclase"/>
</dbReference>
<keyword evidence="11" id="KW-0863">Zinc-finger</keyword>
<dbReference type="CDD" id="cd00303">
    <property type="entry name" value="retropepsin_like"/>
    <property type="match status" value="1"/>
</dbReference>
<feature type="compositionally biased region" description="Polar residues" evidence="12">
    <location>
        <begin position="210"/>
        <end position="223"/>
    </location>
</feature>
<dbReference type="Gene3D" id="3.10.10.10">
    <property type="entry name" value="HIV Type 1 Reverse Transcriptase, subunit A, domain 1"/>
    <property type="match status" value="2"/>
</dbReference>
<dbReference type="SUPFAM" id="SSF53098">
    <property type="entry name" value="Ribonuclease H-like"/>
    <property type="match status" value="1"/>
</dbReference>
<evidence type="ECO:0000256" key="2">
    <source>
        <dbReference type="ARBA" id="ARBA00022695"/>
    </source>
</evidence>
<dbReference type="Pfam" id="PF08284">
    <property type="entry name" value="RVP_2"/>
    <property type="match status" value="1"/>
</dbReference>
<feature type="domain" description="CCHC-type" evidence="13">
    <location>
        <begin position="184"/>
        <end position="199"/>
    </location>
</feature>
<name>A0ABQ4XRX4_9ASTR</name>
<dbReference type="Gene3D" id="3.30.70.270">
    <property type="match status" value="3"/>
</dbReference>
<dbReference type="PANTHER" id="PTHR37984">
    <property type="entry name" value="PROTEIN CBG26694"/>
    <property type="match status" value="1"/>
</dbReference>
<comment type="caution">
    <text evidence="15">The sequence shown here is derived from an EMBL/GenBank/DDBJ whole genome shotgun (WGS) entry which is preliminary data.</text>
</comment>
<reference evidence="15" key="1">
    <citation type="journal article" date="2022" name="Int. J. Mol. Sci.">
        <title>Draft Genome of Tanacetum Coccineum: Genomic Comparison of Closely Related Tanacetum-Family Plants.</title>
        <authorList>
            <person name="Yamashiro T."/>
            <person name="Shiraishi A."/>
            <person name="Nakayama K."/>
            <person name="Satake H."/>
        </authorList>
    </citation>
    <scope>NUCLEOTIDE SEQUENCE</scope>
</reference>
<evidence type="ECO:0000313" key="16">
    <source>
        <dbReference type="Proteomes" id="UP001151760"/>
    </source>
</evidence>
<dbReference type="PANTHER" id="PTHR37984:SF5">
    <property type="entry name" value="PROTEIN NYNRIN-LIKE"/>
    <property type="match status" value="1"/>
</dbReference>
<dbReference type="GO" id="GO:0003964">
    <property type="term" value="F:RNA-directed DNA polymerase activity"/>
    <property type="evidence" value="ECO:0007669"/>
    <property type="project" value="UniProtKB-KW"/>
</dbReference>
<dbReference type="SUPFAM" id="SSF56672">
    <property type="entry name" value="DNA/RNA polymerases"/>
    <property type="match status" value="1"/>
</dbReference>
<keyword evidence="7" id="KW-0694">RNA-binding</keyword>
<evidence type="ECO:0000259" key="13">
    <source>
        <dbReference type="PROSITE" id="PS50158"/>
    </source>
</evidence>
<dbReference type="PROSITE" id="PS00141">
    <property type="entry name" value="ASP_PROTEASE"/>
    <property type="match status" value="1"/>
</dbReference>
<evidence type="ECO:0000256" key="7">
    <source>
        <dbReference type="ARBA" id="ARBA00022884"/>
    </source>
</evidence>
<keyword evidence="10" id="KW-0511">Multifunctional enzyme</keyword>